<accession>A0A2B7XVZ9</accession>
<dbReference type="AlphaFoldDB" id="A0A2B7XVZ9"/>
<feature type="region of interest" description="Disordered" evidence="1">
    <location>
        <begin position="69"/>
        <end position="168"/>
    </location>
</feature>
<feature type="compositionally biased region" description="Polar residues" evidence="1">
    <location>
        <begin position="115"/>
        <end position="124"/>
    </location>
</feature>
<reference evidence="2 3" key="1">
    <citation type="submission" date="2017-10" db="EMBL/GenBank/DDBJ databases">
        <title>Comparative genomics in systemic dimorphic fungi from Ajellomycetaceae.</title>
        <authorList>
            <person name="Munoz J.F."/>
            <person name="Mcewen J.G."/>
            <person name="Clay O.K."/>
            <person name="Cuomo C.A."/>
        </authorList>
    </citation>
    <scope>NUCLEOTIDE SEQUENCE [LARGE SCALE GENOMIC DNA]</scope>
    <source>
        <strain evidence="2 3">UAMH5409</strain>
    </source>
</reference>
<organism evidence="2 3">
    <name type="scientific">Helicocarpus griseus UAMH5409</name>
    <dbReference type="NCBI Taxonomy" id="1447875"/>
    <lineage>
        <taxon>Eukaryota</taxon>
        <taxon>Fungi</taxon>
        <taxon>Dikarya</taxon>
        <taxon>Ascomycota</taxon>
        <taxon>Pezizomycotina</taxon>
        <taxon>Eurotiomycetes</taxon>
        <taxon>Eurotiomycetidae</taxon>
        <taxon>Onygenales</taxon>
        <taxon>Ajellomycetaceae</taxon>
        <taxon>Helicocarpus</taxon>
    </lineage>
</organism>
<name>A0A2B7XVZ9_9EURO</name>
<feature type="compositionally biased region" description="Low complexity" evidence="1">
    <location>
        <begin position="132"/>
        <end position="142"/>
    </location>
</feature>
<evidence type="ECO:0000256" key="1">
    <source>
        <dbReference type="SAM" id="MobiDB-lite"/>
    </source>
</evidence>
<keyword evidence="3" id="KW-1185">Reference proteome</keyword>
<feature type="compositionally biased region" description="Basic and acidic residues" evidence="1">
    <location>
        <begin position="144"/>
        <end position="168"/>
    </location>
</feature>
<dbReference type="Proteomes" id="UP000223968">
    <property type="component" value="Unassembled WGS sequence"/>
</dbReference>
<comment type="caution">
    <text evidence="2">The sequence shown here is derived from an EMBL/GenBank/DDBJ whole genome shotgun (WGS) entry which is preliminary data.</text>
</comment>
<proteinExistence type="predicted"/>
<evidence type="ECO:0000313" key="3">
    <source>
        <dbReference type="Proteomes" id="UP000223968"/>
    </source>
</evidence>
<gene>
    <name evidence="2" type="ORF">AJ79_04026</name>
</gene>
<sequence length="168" mass="18368">MSDTEGEWKPNGRPQSTMALSLAAALDDAFMLDSEVDHLSNSVTYKQHLVKIQNRELEALEAKIRETERRLKARGSRVVSQEEASELKNSMNRRQGMVAGMSSSGENKDKGHGQSPLSSPTSDSHQSDEGFTDASTSAATSTDADDRANYEHPNGEAQQKDKGIDRNS</sequence>
<dbReference type="EMBL" id="PDNB01000053">
    <property type="protein sequence ID" value="PGH12802.1"/>
    <property type="molecule type" value="Genomic_DNA"/>
</dbReference>
<evidence type="ECO:0000313" key="2">
    <source>
        <dbReference type="EMBL" id="PGH12802.1"/>
    </source>
</evidence>
<protein>
    <submittedName>
        <fullName evidence="2">Uncharacterized protein</fullName>
    </submittedName>
</protein>
<dbReference type="OrthoDB" id="5408734at2759"/>